<dbReference type="Pfam" id="PF01618">
    <property type="entry name" value="MotA_ExbB"/>
    <property type="match status" value="1"/>
</dbReference>
<feature type="compositionally biased region" description="Low complexity" evidence="7">
    <location>
        <begin position="255"/>
        <end position="268"/>
    </location>
</feature>
<keyword evidence="2" id="KW-1003">Cell membrane</keyword>
<accession>A0AA97F3S6</accession>
<protein>
    <submittedName>
        <fullName evidence="11">MotA/TolQ/ExbB proton channel family protein</fullName>
    </submittedName>
</protein>
<evidence type="ECO:0000256" key="3">
    <source>
        <dbReference type="ARBA" id="ARBA00022692"/>
    </source>
</evidence>
<keyword evidence="9" id="KW-0732">Signal</keyword>
<evidence type="ECO:0000256" key="6">
    <source>
        <dbReference type="RuleBase" id="RU004057"/>
    </source>
</evidence>
<dbReference type="GO" id="GO:0017038">
    <property type="term" value="P:protein import"/>
    <property type="evidence" value="ECO:0007669"/>
    <property type="project" value="TreeGrafter"/>
</dbReference>
<keyword evidence="5 8" id="KW-0472">Membrane</keyword>
<dbReference type="PANTHER" id="PTHR30625:SF11">
    <property type="entry name" value="MOTA_TOLQ_EXBB PROTON CHANNEL DOMAIN-CONTAINING PROTEIN"/>
    <property type="match status" value="1"/>
</dbReference>
<comment type="similarity">
    <text evidence="6">Belongs to the exbB/tolQ family.</text>
</comment>
<keyword evidence="6" id="KW-0813">Transport</keyword>
<name>A0AA97F3S6_9SPHN</name>
<evidence type="ECO:0000313" key="11">
    <source>
        <dbReference type="EMBL" id="WOE73764.1"/>
    </source>
</evidence>
<evidence type="ECO:0000256" key="1">
    <source>
        <dbReference type="ARBA" id="ARBA00004651"/>
    </source>
</evidence>
<proteinExistence type="inferred from homology"/>
<feature type="chain" id="PRO_5041666596" evidence="9">
    <location>
        <begin position="30"/>
        <end position="268"/>
    </location>
</feature>
<evidence type="ECO:0000256" key="9">
    <source>
        <dbReference type="SAM" id="SignalP"/>
    </source>
</evidence>
<dbReference type="KEGG" id="acoa:RB602_07755"/>
<dbReference type="RefSeq" id="WP_317079989.1">
    <property type="nucleotide sequence ID" value="NZ_CP136594.1"/>
</dbReference>
<evidence type="ECO:0000313" key="12">
    <source>
        <dbReference type="Proteomes" id="UP001302429"/>
    </source>
</evidence>
<feature type="region of interest" description="Disordered" evidence="7">
    <location>
        <begin position="249"/>
        <end position="268"/>
    </location>
</feature>
<dbReference type="PANTHER" id="PTHR30625">
    <property type="entry name" value="PROTEIN TOLQ"/>
    <property type="match status" value="1"/>
</dbReference>
<dbReference type="GO" id="GO:0005886">
    <property type="term" value="C:plasma membrane"/>
    <property type="evidence" value="ECO:0007669"/>
    <property type="project" value="UniProtKB-SubCell"/>
</dbReference>
<evidence type="ECO:0000256" key="4">
    <source>
        <dbReference type="ARBA" id="ARBA00022989"/>
    </source>
</evidence>
<keyword evidence="3 8" id="KW-0812">Transmembrane</keyword>
<dbReference type="Proteomes" id="UP001302429">
    <property type="component" value="Chromosome"/>
</dbReference>
<evidence type="ECO:0000256" key="2">
    <source>
        <dbReference type="ARBA" id="ARBA00022475"/>
    </source>
</evidence>
<feature type="transmembrane region" description="Helical" evidence="8">
    <location>
        <begin position="148"/>
        <end position="171"/>
    </location>
</feature>
<evidence type="ECO:0000259" key="10">
    <source>
        <dbReference type="Pfam" id="PF01618"/>
    </source>
</evidence>
<sequence length="268" mass="27753">MPYARIRKHPFCPAAILPLLLIAPAQASAATAEAELSPVAQLFDAGGPIIVILAILALIALGVSLVKFVQFARLSVGRSGFVADIVSIIRQGKHADALADLEPRKSPVAKVMAAAVRGNANPDMNDTVVREETTRIAQAQLDGLERGLAVISLIATIAPLLGLLGTVLGMIEAFQQMETVGDSIEPAVLAGGIWEALLTTAAGLAVAIPAAVLFTWLQRSVDVEAQHMEDAATQVFTIPLYEAAPQNVVTGSPNSAKSADKVAASAAA</sequence>
<comment type="subcellular location">
    <subcellularLocation>
        <location evidence="1">Cell membrane</location>
        <topology evidence="1">Multi-pass membrane protein</topology>
    </subcellularLocation>
    <subcellularLocation>
        <location evidence="6">Membrane</location>
        <topology evidence="6">Multi-pass membrane protein</topology>
    </subcellularLocation>
</comment>
<keyword evidence="6" id="KW-0653">Protein transport</keyword>
<reference evidence="11 12" key="1">
    <citation type="submission" date="2023-10" db="EMBL/GenBank/DDBJ databases">
        <title>Complete genome sequence of a Sphingomonadaceae bacterium.</title>
        <authorList>
            <person name="Yan C."/>
        </authorList>
    </citation>
    <scope>NUCLEOTIDE SEQUENCE [LARGE SCALE GENOMIC DNA]</scope>
    <source>
        <strain evidence="11 12">SCSIO 66989</strain>
    </source>
</reference>
<keyword evidence="12" id="KW-1185">Reference proteome</keyword>
<feature type="transmembrane region" description="Helical" evidence="8">
    <location>
        <begin position="45"/>
        <end position="69"/>
    </location>
</feature>
<dbReference type="AlphaFoldDB" id="A0AA97F3S6"/>
<dbReference type="EMBL" id="CP136594">
    <property type="protein sequence ID" value="WOE73764.1"/>
    <property type="molecule type" value="Genomic_DNA"/>
</dbReference>
<dbReference type="InterPro" id="IPR002898">
    <property type="entry name" value="MotA_ExbB_proton_chnl"/>
</dbReference>
<feature type="signal peptide" evidence="9">
    <location>
        <begin position="1"/>
        <end position="29"/>
    </location>
</feature>
<feature type="domain" description="MotA/TolQ/ExbB proton channel" evidence="10">
    <location>
        <begin position="105"/>
        <end position="229"/>
    </location>
</feature>
<organism evidence="11 12">
    <name type="scientific">Alterisphingorhabdus coralli</name>
    <dbReference type="NCBI Taxonomy" id="3071408"/>
    <lineage>
        <taxon>Bacteria</taxon>
        <taxon>Pseudomonadati</taxon>
        <taxon>Pseudomonadota</taxon>
        <taxon>Alphaproteobacteria</taxon>
        <taxon>Sphingomonadales</taxon>
        <taxon>Sphingomonadaceae</taxon>
        <taxon>Alterisphingorhabdus (ex Yan et al. 2024)</taxon>
    </lineage>
</organism>
<evidence type="ECO:0000256" key="7">
    <source>
        <dbReference type="SAM" id="MobiDB-lite"/>
    </source>
</evidence>
<gene>
    <name evidence="11" type="ORF">RB602_07755</name>
</gene>
<feature type="transmembrane region" description="Helical" evidence="8">
    <location>
        <begin position="191"/>
        <end position="217"/>
    </location>
</feature>
<dbReference type="InterPro" id="IPR050790">
    <property type="entry name" value="ExbB/TolQ_transport"/>
</dbReference>
<keyword evidence="4 8" id="KW-1133">Transmembrane helix</keyword>
<evidence type="ECO:0000256" key="8">
    <source>
        <dbReference type="SAM" id="Phobius"/>
    </source>
</evidence>
<evidence type="ECO:0000256" key="5">
    <source>
        <dbReference type="ARBA" id="ARBA00023136"/>
    </source>
</evidence>